<name>A0A5C4J3E6_9ACTN</name>
<dbReference type="Proteomes" id="UP000309174">
    <property type="component" value="Unassembled WGS sequence"/>
</dbReference>
<organism evidence="2 3">
    <name type="scientific">Actinomadura soli</name>
    <dbReference type="NCBI Taxonomy" id="2508997"/>
    <lineage>
        <taxon>Bacteria</taxon>
        <taxon>Bacillati</taxon>
        <taxon>Actinomycetota</taxon>
        <taxon>Actinomycetes</taxon>
        <taxon>Streptosporangiales</taxon>
        <taxon>Thermomonosporaceae</taxon>
        <taxon>Actinomadura</taxon>
    </lineage>
</organism>
<evidence type="ECO:0000313" key="2">
    <source>
        <dbReference type="EMBL" id="TMQ91380.1"/>
    </source>
</evidence>
<evidence type="ECO:0000256" key="1">
    <source>
        <dbReference type="SAM" id="MobiDB-lite"/>
    </source>
</evidence>
<dbReference type="AlphaFoldDB" id="A0A5C4J3E6"/>
<sequence>MPTSPARSGGDGHVRSEDGTPRSRGDHRSGRHDAGRGPAAAEAGRMTRQARPSRPARPLSVHAFEPYSETSGPGTRAVVWLQGCTLGGPGCWTPDTHPRGGHAVTVDELFAHIAGLGGRIEGVTVSGGEPLQQFRPLLRLLTRIREETSLSVLLLTGFGWDEIVRMPGAAALRERVDVLIAGRYERDLRLGRVPRGSSNRTVHLFTDRYTAADLDAVPGAEVIIRADGPAISGIDPPRDE</sequence>
<dbReference type="Gene3D" id="3.20.20.70">
    <property type="entry name" value="Aldolase class I"/>
    <property type="match status" value="1"/>
</dbReference>
<proteinExistence type="predicted"/>
<keyword evidence="3" id="KW-1185">Reference proteome</keyword>
<evidence type="ECO:0000313" key="3">
    <source>
        <dbReference type="Proteomes" id="UP000309174"/>
    </source>
</evidence>
<feature type="compositionally biased region" description="Basic and acidic residues" evidence="1">
    <location>
        <begin position="10"/>
        <end position="35"/>
    </location>
</feature>
<accession>A0A5C4J3E6</accession>
<feature type="region of interest" description="Disordered" evidence="1">
    <location>
        <begin position="1"/>
        <end position="59"/>
    </location>
</feature>
<reference evidence="2 3" key="1">
    <citation type="submission" date="2019-05" db="EMBL/GenBank/DDBJ databases">
        <title>Draft genome sequence of Actinomadura sp. 14C53.</title>
        <authorList>
            <person name="Saricaoglu S."/>
            <person name="Isik K."/>
        </authorList>
    </citation>
    <scope>NUCLEOTIDE SEQUENCE [LARGE SCALE GENOMIC DNA]</scope>
    <source>
        <strain evidence="2 3">14C53</strain>
    </source>
</reference>
<dbReference type="EMBL" id="VCKW01000215">
    <property type="protein sequence ID" value="TMQ91380.1"/>
    <property type="molecule type" value="Genomic_DNA"/>
</dbReference>
<protein>
    <submittedName>
        <fullName evidence="2">Radical SAM protein</fullName>
    </submittedName>
</protein>
<comment type="caution">
    <text evidence="2">The sequence shown here is derived from an EMBL/GenBank/DDBJ whole genome shotgun (WGS) entry which is preliminary data.</text>
</comment>
<dbReference type="OrthoDB" id="9782387at2"/>
<gene>
    <name evidence="2" type="ORF">ETD83_31275</name>
</gene>
<dbReference type="Pfam" id="PF13353">
    <property type="entry name" value="Fer4_12"/>
    <property type="match status" value="1"/>
</dbReference>
<dbReference type="InterPro" id="IPR013785">
    <property type="entry name" value="Aldolase_TIM"/>
</dbReference>